<dbReference type="Proteomes" id="UP001215956">
    <property type="component" value="Unassembled WGS sequence"/>
</dbReference>
<protein>
    <submittedName>
        <fullName evidence="1">Uncharacterized protein</fullName>
    </submittedName>
</protein>
<dbReference type="Gene3D" id="2.120.10.30">
    <property type="entry name" value="TolB, C-terminal domain"/>
    <property type="match status" value="1"/>
</dbReference>
<dbReference type="Pfam" id="PF07676">
    <property type="entry name" value="PD40"/>
    <property type="match status" value="1"/>
</dbReference>
<comment type="caution">
    <text evidence="1">The sequence shown here is derived from an EMBL/GenBank/DDBJ whole genome shotgun (WGS) entry which is preliminary data.</text>
</comment>
<sequence>MVVDGIPGRRYREPGVGNIIFSPDESTVAYWAKADDSGFMMVVDGEDGKVYDVLNIGDPVISQDGSHVAYVVNSNDGAFVVLDGEEGNKYQNIWGLTFSLDGRLAYVASDEREEGVVHLVVVDGKEDQTYQRQEGYGQGIKSGPKFSPDGKHIAYIAKDGDGDEFVVVNSIQHTNPWTSLEQTLVWDSADQFHYIGQNDSGVYLVTAVIPTD</sequence>
<dbReference type="InterPro" id="IPR011659">
    <property type="entry name" value="WD40"/>
</dbReference>
<dbReference type="SUPFAM" id="SSF82171">
    <property type="entry name" value="DPP6 N-terminal domain-like"/>
    <property type="match status" value="1"/>
</dbReference>
<evidence type="ECO:0000313" key="2">
    <source>
        <dbReference type="Proteomes" id="UP001215956"/>
    </source>
</evidence>
<gene>
    <name evidence="1" type="ORF">P0O24_12445</name>
</gene>
<dbReference type="RefSeq" id="WP_316970070.1">
    <property type="nucleotide sequence ID" value="NZ_JARFPL010000086.1"/>
</dbReference>
<keyword evidence="2" id="KW-1185">Reference proteome</keyword>
<accession>A0ABT5XI37</accession>
<reference evidence="1 2" key="1">
    <citation type="submission" date="2023-03" db="EMBL/GenBank/DDBJ databases">
        <title>Whole genome sequencing of Methanotrichaceae archaeon M04Ac.</title>
        <authorList>
            <person name="Khomyakova M.A."/>
            <person name="Merkel A.Y."/>
            <person name="Slobodkin A.I."/>
        </authorList>
    </citation>
    <scope>NUCLEOTIDE SEQUENCE [LARGE SCALE GENOMIC DNA]</scope>
    <source>
        <strain evidence="1 2">M04Ac</strain>
    </source>
</reference>
<proteinExistence type="predicted"/>
<organism evidence="1 2">
    <name type="scientific">Candidatus Methanocrinis alkalitolerans</name>
    <dbReference type="NCBI Taxonomy" id="3033395"/>
    <lineage>
        <taxon>Archaea</taxon>
        <taxon>Methanobacteriati</taxon>
        <taxon>Methanobacteriota</taxon>
        <taxon>Stenosarchaea group</taxon>
        <taxon>Methanomicrobia</taxon>
        <taxon>Methanotrichales</taxon>
        <taxon>Methanotrichaceae</taxon>
        <taxon>Methanocrinis</taxon>
    </lineage>
</organism>
<name>A0ABT5XI37_9EURY</name>
<dbReference type="EMBL" id="JARFPL010000086">
    <property type="protein sequence ID" value="MDF0594383.1"/>
    <property type="molecule type" value="Genomic_DNA"/>
</dbReference>
<dbReference type="InterPro" id="IPR011042">
    <property type="entry name" value="6-blade_b-propeller_TolB-like"/>
</dbReference>
<evidence type="ECO:0000313" key="1">
    <source>
        <dbReference type="EMBL" id="MDF0594383.1"/>
    </source>
</evidence>